<name>A0A0B7K264_BIOOC</name>
<proteinExistence type="predicted"/>
<evidence type="ECO:0000313" key="1">
    <source>
        <dbReference type="EMBL" id="CEO48761.1"/>
    </source>
</evidence>
<protein>
    <submittedName>
        <fullName evidence="1">Uncharacterized protein</fullName>
    </submittedName>
</protein>
<reference evidence="1" key="1">
    <citation type="submission" date="2015-01" db="EMBL/GenBank/DDBJ databases">
        <authorList>
            <person name="Durling Mikael"/>
        </authorList>
    </citation>
    <scope>NUCLEOTIDE SEQUENCE</scope>
</reference>
<sequence length="216" mass="23798">MPHTSTMLAVPYATQHGVDGQFQMPPPTPPPDSRFDITFNPNEESKLISAFPRGAKKWEGLRARQSEQPSHFVSAEAMKRMGLSVPLHSQQEITWWSQAQAEQAQKVCCTVVPFIPEGIDLALGTSSDSNQLEAPGATYIQAPSTQQAEPDDIINSSASFRMNTACELIRCAIRAVVDGFPKKLSLTEHARVAAEVIRTPMEILFNKKDSSHGPRR</sequence>
<dbReference type="EMBL" id="CDPU01000011">
    <property type="protein sequence ID" value="CEO48761.1"/>
    <property type="molecule type" value="Genomic_DNA"/>
</dbReference>
<accession>A0A0B7K264</accession>
<dbReference type="AlphaFoldDB" id="A0A0B7K264"/>
<gene>
    <name evidence="1" type="ORF">BN869_000004818_1</name>
</gene>
<organism evidence="1">
    <name type="scientific">Bionectria ochroleuca</name>
    <name type="common">Gliocladium roseum</name>
    <dbReference type="NCBI Taxonomy" id="29856"/>
    <lineage>
        <taxon>Eukaryota</taxon>
        <taxon>Fungi</taxon>
        <taxon>Dikarya</taxon>
        <taxon>Ascomycota</taxon>
        <taxon>Pezizomycotina</taxon>
        <taxon>Sordariomycetes</taxon>
        <taxon>Hypocreomycetidae</taxon>
        <taxon>Hypocreales</taxon>
        <taxon>Bionectriaceae</taxon>
        <taxon>Clonostachys</taxon>
    </lineage>
</organism>